<dbReference type="InterPro" id="IPR025757">
    <property type="entry name" value="MIP1_Leuzipper"/>
</dbReference>
<dbReference type="AlphaFoldDB" id="A0ABD3T105"/>
<feature type="domain" description="DUF547" evidence="2">
    <location>
        <begin position="319"/>
        <end position="452"/>
    </location>
</feature>
<organism evidence="4 5">
    <name type="scientific">Penstemon smallii</name>
    <dbReference type="NCBI Taxonomy" id="265156"/>
    <lineage>
        <taxon>Eukaryota</taxon>
        <taxon>Viridiplantae</taxon>
        <taxon>Streptophyta</taxon>
        <taxon>Embryophyta</taxon>
        <taxon>Tracheophyta</taxon>
        <taxon>Spermatophyta</taxon>
        <taxon>Magnoliopsida</taxon>
        <taxon>eudicotyledons</taxon>
        <taxon>Gunneridae</taxon>
        <taxon>Pentapetalae</taxon>
        <taxon>asterids</taxon>
        <taxon>lamiids</taxon>
        <taxon>Lamiales</taxon>
        <taxon>Plantaginaceae</taxon>
        <taxon>Cheloneae</taxon>
        <taxon>Penstemon</taxon>
    </lineage>
</organism>
<evidence type="ECO:0000313" key="4">
    <source>
        <dbReference type="EMBL" id="KAL3830569.1"/>
    </source>
</evidence>
<dbReference type="PANTHER" id="PTHR23054:SF15">
    <property type="entry name" value="OS08G0515700 PROTEIN"/>
    <property type="match status" value="1"/>
</dbReference>
<evidence type="ECO:0000259" key="3">
    <source>
        <dbReference type="Pfam" id="PF14389"/>
    </source>
</evidence>
<dbReference type="Pfam" id="PF04784">
    <property type="entry name" value="DUF547"/>
    <property type="match status" value="1"/>
</dbReference>
<dbReference type="Pfam" id="PF14389">
    <property type="entry name" value="Lzipper-MIP1"/>
    <property type="match status" value="1"/>
</dbReference>
<evidence type="ECO:0008006" key="6">
    <source>
        <dbReference type="Google" id="ProtNLM"/>
    </source>
</evidence>
<accession>A0ABD3T105</accession>
<keyword evidence="5" id="KW-1185">Reference proteome</keyword>
<dbReference type="Proteomes" id="UP001634393">
    <property type="component" value="Unassembled WGS sequence"/>
</dbReference>
<evidence type="ECO:0000259" key="2">
    <source>
        <dbReference type="Pfam" id="PF04784"/>
    </source>
</evidence>
<protein>
    <recommendedName>
        <fullName evidence="6">DUF547 domain-containing protein</fullName>
    </recommendedName>
</protein>
<evidence type="ECO:0000313" key="5">
    <source>
        <dbReference type="Proteomes" id="UP001634393"/>
    </source>
</evidence>
<feature type="region of interest" description="Disordered" evidence="1">
    <location>
        <begin position="1"/>
        <end position="27"/>
    </location>
</feature>
<reference evidence="4 5" key="1">
    <citation type="submission" date="2024-12" db="EMBL/GenBank/DDBJ databases">
        <title>The unique morphological basis and parallel evolutionary history of personate flowers in Penstemon.</title>
        <authorList>
            <person name="Depatie T.H."/>
            <person name="Wessinger C.A."/>
        </authorList>
    </citation>
    <scope>NUCLEOTIDE SEQUENCE [LARGE SCALE GENOMIC DNA]</scope>
    <source>
        <strain evidence="4">WTNN_2</strain>
        <tissue evidence="4">Leaf</tissue>
    </source>
</reference>
<dbReference type="EMBL" id="JBJXBP010000005">
    <property type="protein sequence ID" value="KAL3830569.1"/>
    <property type="molecule type" value="Genomic_DNA"/>
</dbReference>
<comment type="caution">
    <text evidence="4">The sequence shown here is derived from an EMBL/GenBank/DDBJ whole genome shotgun (WGS) entry which is preliminary data.</text>
</comment>
<dbReference type="InterPro" id="IPR006869">
    <property type="entry name" value="DUF547"/>
</dbReference>
<sequence length="537" mass="60477">MELLRQNSNTTMDCNSPSPPPSTTASRFRSEICKDHVLNMSPRHSHHLDPISDCWESRKEQCVESIPSPLSDGKMTPKSSAELMKEIAALEVEIGRLESSLLSLYRKAFQQQIPRIQFEQQMTGTSPLVTFDQPSQKIKFGMTKDPDNHRCQSSPTSALAGPNDLVQNSISESSSEREKKSVNPRHLSFADHLGNSLINDAAIIFPDRLSEDIIRCISSIYCKLANPTPINKGYSISSTSSFCSSSTFSPRNLSGSWSPQCNHEVTEHCDFKGLKQENGPYAAMVEVLKICLDDDNYSYAATMLQKFSSLVKSLEIVDLKKMRREEKLVFWINIHNALMMHAYLAYGTQNYMKSNSMLKAAYNVGGHCINAYDIQNSILGIRSHYSAPWLQNLLSPGKKLKTGTTKHAYAIEYPEPLVYFALCSGSNSDPAVRVYTANSVFNDLKVAKEEFIQATVYVHKETKIYLPRILCYYAKDMSLCMTALLEMVSGCLSGIQQKAISKCVKGRPDKYVYWLEQSSSFRYLIHKEIADDKRWSC</sequence>
<name>A0ABD3T105_9LAMI</name>
<dbReference type="PANTHER" id="PTHR23054">
    <property type="entry name" value="TERNARY COMPLEX FACTOR MIP1, LEUCINE-ZIPPER-RELATED"/>
    <property type="match status" value="1"/>
</dbReference>
<feature type="region of interest" description="Disordered" evidence="1">
    <location>
        <begin position="143"/>
        <end position="182"/>
    </location>
</feature>
<gene>
    <name evidence="4" type="ORF">ACJIZ3_019371</name>
</gene>
<proteinExistence type="predicted"/>
<feature type="compositionally biased region" description="Polar residues" evidence="1">
    <location>
        <begin position="1"/>
        <end position="15"/>
    </location>
</feature>
<feature type="domain" description="Ternary complex factor MIP1 leucine-zipper" evidence="3">
    <location>
        <begin position="73"/>
        <end position="111"/>
    </location>
</feature>
<evidence type="ECO:0000256" key="1">
    <source>
        <dbReference type="SAM" id="MobiDB-lite"/>
    </source>
</evidence>